<proteinExistence type="predicted"/>
<dbReference type="Pfam" id="PF20549">
    <property type="entry name" value="DUF6763"/>
    <property type="match status" value="1"/>
</dbReference>
<reference evidence="2" key="1">
    <citation type="submission" date="2019-06" db="EMBL/GenBank/DDBJ databases">
        <authorList>
            <person name="Murdoch R.W."/>
            <person name="Fathepure B."/>
        </authorList>
    </citation>
    <scope>NUCLEOTIDE SEQUENCE</scope>
</reference>
<dbReference type="AlphaFoldDB" id="A0A5B8RC07"/>
<evidence type="ECO:0000313" key="2">
    <source>
        <dbReference type="EMBL" id="QEA05004.1"/>
    </source>
</evidence>
<gene>
    <name evidence="2" type="ORF">KBTEX_01323</name>
</gene>
<feature type="region of interest" description="Disordered" evidence="1">
    <location>
        <begin position="56"/>
        <end position="95"/>
    </location>
</feature>
<name>A0A5B8RC07_9ZZZZ</name>
<evidence type="ECO:0000256" key="1">
    <source>
        <dbReference type="SAM" id="MobiDB-lite"/>
    </source>
</evidence>
<dbReference type="InterPro" id="IPR046651">
    <property type="entry name" value="DUF6763"/>
</dbReference>
<dbReference type="EMBL" id="MN079093">
    <property type="protein sequence ID" value="QEA05004.1"/>
    <property type="molecule type" value="Genomic_DNA"/>
</dbReference>
<protein>
    <submittedName>
        <fullName evidence="2">Uncharacterized protein</fullName>
    </submittedName>
</protein>
<accession>A0A5B8RC07</accession>
<organism evidence="2">
    <name type="scientific">uncultured organism</name>
    <dbReference type="NCBI Taxonomy" id="155900"/>
    <lineage>
        <taxon>unclassified sequences</taxon>
        <taxon>environmental samples</taxon>
    </lineage>
</organism>
<sequence length="95" mass="10417">MAVGHDPVVGDWYMTPSGDSFEVVAFESDDDSIEIQYFDGAVEALDMETWLDISARPIEPPEDWSGSMDVSREDVGTEDVPQPHSASSPLDDPDL</sequence>